<dbReference type="HOGENOM" id="CLU_010693_2_0_1"/>
<evidence type="ECO:0000313" key="3">
    <source>
        <dbReference type="Proteomes" id="UP000054477"/>
    </source>
</evidence>
<gene>
    <name evidence="2" type="ORF">K443DRAFT_8140</name>
</gene>
<name>A0A0C9XQ76_9AGAR</name>
<keyword evidence="3" id="KW-1185">Reference proteome</keyword>
<dbReference type="STRING" id="1095629.A0A0C9XQ76"/>
<dbReference type="OrthoDB" id="2393824at2759"/>
<organism evidence="2 3">
    <name type="scientific">Laccaria amethystina LaAM-08-1</name>
    <dbReference type="NCBI Taxonomy" id="1095629"/>
    <lineage>
        <taxon>Eukaryota</taxon>
        <taxon>Fungi</taxon>
        <taxon>Dikarya</taxon>
        <taxon>Basidiomycota</taxon>
        <taxon>Agaricomycotina</taxon>
        <taxon>Agaricomycetes</taxon>
        <taxon>Agaricomycetidae</taxon>
        <taxon>Agaricales</taxon>
        <taxon>Agaricineae</taxon>
        <taxon>Hydnangiaceae</taxon>
        <taxon>Laccaria</taxon>
    </lineage>
</organism>
<accession>A0A0C9XQ76</accession>
<sequence>MKSTPTNQKIHNQSSKFDIDVLEEASYVLWYIWRDKYARYATLASCIEALAGDGVLYEALKAARRRRRYEVIRNWKDAEQDASASRDAEVQKDIQNFLEELQPTMTKLVRGDISLPVWSPDDSMDPEIAEHLRSLHIPCLKGKPNLLLHDLGSFQDDESLQKRLKNIFMPNNHTFLVNTSGSGKTRLLLEGLCTHWGFYFTSLVDSSLLGSSDVQNTIETHLPHTAHFKVNLPPPGSSGYQAALDTNREIAGRLFKRVFLARLILFGAFAETMTRCLDHAAAHDHMEGEEGDKMRVYKQRWLLLQLQPSFVHPQVWDVFHALSCKLSNASDSYVNVRTKDLLTRVRTLCSRFPSFNTNPASGARTLSTSDTAQTPLFCILDEAQHAATHHTTSFRSDHSAAHRPILREIVRAWESQSVGHGVFMVVAGTGISKDVVDQAMASAIMKDSRYRWCSDTGAFDEVELQRRYLVKYLPKSVLDTAAGRRLVERVWYWLHGRHRFTAGFVAELIVNGFRRCHGLLNAYVEHFTHFNVTDAQSFVEAEKGSDALPNLSQYKLDFSKLKKNSDMLTTIHQLTTHYLMRSVLPVTLGKDEATYVEYGFARFVDPETKTVAVDEPLVLLAATHWINANHRTSYKFFAKQIHLHEPTSNGFENYIAFCIDMIFSQRRRINEVFSFVGTPPPWSDLEAELVALHRTTIGLGTVEQGSVRHFAFSGPSLALGMNVKTPAETTAWLNHCSHSPFCFPVDSMGPDLIFVLRLADGSTIWVALQAKFSSGKNGSLSRPFLRRAMRSVTPSNFFFDKEGNRYSPTSHPGLVEETRSHLKALPHRRRSDAGKYSLLRVVASFPADTNLKRCLEEDPDEEGHPIASLNMTLVKQLTRKLSPVDFLEGLEDPLRCGGKRKRGGEVPKRRSKKIKLN</sequence>
<dbReference type="AlphaFoldDB" id="A0A0C9XQ76"/>
<protein>
    <submittedName>
        <fullName evidence="2">Uncharacterized protein</fullName>
    </submittedName>
</protein>
<evidence type="ECO:0000256" key="1">
    <source>
        <dbReference type="SAM" id="MobiDB-lite"/>
    </source>
</evidence>
<reference evidence="3" key="2">
    <citation type="submission" date="2015-01" db="EMBL/GenBank/DDBJ databases">
        <title>Evolutionary Origins and Diversification of the Mycorrhizal Mutualists.</title>
        <authorList>
            <consortium name="DOE Joint Genome Institute"/>
            <consortium name="Mycorrhizal Genomics Consortium"/>
            <person name="Kohler A."/>
            <person name="Kuo A."/>
            <person name="Nagy L.G."/>
            <person name="Floudas D."/>
            <person name="Copeland A."/>
            <person name="Barry K.W."/>
            <person name="Cichocki N."/>
            <person name="Veneault-Fourrey C."/>
            <person name="LaButti K."/>
            <person name="Lindquist E.A."/>
            <person name="Lipzen A."/>
            <person name="Lundell T."/>
            <person name="Morin E."/>
            <person name="Murat C."/>
            <person name="Riley R."/>
            <person name="Ohm R."/>
            <person name="Sun H."/>
            <person name="Tunlid A."/>
            <person name="Henrissat B."/>
            <person name="Grigoriev I.V."/>
            <person name="Hibbett D.S."/>
            <person name="Martin F."/>
        </authorList>
    </citation>
    <scope>NUCLEOTIDE SEQUENCE [LARGE SCALE GENOMIC DNA]</scope>
    <source>
        <strain evidence="3">LaAM-08-1</strain>
    </source>
</reference>
<dbReference type="EMBL" id="KN838639">
    <property type="protein sequence ID" value="KIJ99806.1"/>
    <property type="molecule type" value="Genomic_DNA"/>
</dbReference>
<proteinExistence type="predicted"/>
<reference evidence="2 3" key="1">
    <citation type="submission" date="2014-04" db="EMBL/GenBank/DDBJ databases">
        <authorList>
            <consortium name="DOE Joint Genome Institute"/>
            <person name="Kuo A."/>
            <person name="Kohler A."/>
            <person name="Nagy L.G."/>
            <person name="Floudas D."/>
            <person name="Copeland A."/>
            <person name="Barry K.W."/>
            <person name="Cichocki N."/>
            <person name="Veneault-Fourrey C."/>
            <person name="LaButti K."/>
            <person name="Lindquist E.A."/>
            <person name="Lipzen A."/>
            <person name="Lundell T."/>
            <person name="Morin E."/>
            <person name="Murat C."/>
            <person name="Sun H."/>
            <person name="Tunlid A."/>
            <person name="Henrissat B."/>
            <person name="Grigoriev I.V."/>
            <person name="Hibbett D.S."/>
            <person name="Martin F."/>
            <person name="Nordberg H.P."/>
            <person name="Cantor M.N."/>
            <person name="Hua S.X."/>
        </authorList>
    </citation>
    <scope>NUCLEOTIDE SEQUENCE [LARGE SCALE GENOMIC DNA]</scope>
    <source>
        <strain evidence="2 3">LaAM-08-1</strain>
    </source>
</reference>
<feature type="region of interest" description="Disordered" evidence="1">
    <location>
        <begin position="897"/>
        <end position="917"/>
    </location>
</feature>
<dbReference type="Proteomes" id="UP000054477">
    <property type="component" value="Unassembled WGS sequence"/>
</dbReference>
<evidence type="ECO:0000313" key="2">
    <source>
        <dbReference type="EMBL" id="KIJ99806.1"/>
    </source>
</evidence>